<protein>
    <submittedName>
        <fullName evidence="2">Uncharacterized protein</fullName>
    </submittedName>
</protein>
<feature type="compositionally biased region" description="Low complexity" evidence="1">
    <location>
        <begin position="141"/>
        <end position="158"/>
    </location>
</feature>
<dbReference type="AlphaFoldDB" id="A0A427Y7D1"/>
<evidence type="ECO:0000313" key="2">
    <source>
        <dbReference type="EMBL" id="RSH86997.1"/>
    </source>
</evidence>
<comment type="caution">
    <text evidence="2">The sequence shown here is derived from an EMBL/GenBank/DDBJ whole genome shotgun (WGS) entry which is preliminary data.</text>
</comment>
<organism evidence="2 3">
    <name type="scientific">Saitozyma podzolica</name>
    <dbReference type="NCBI Taxonomy" id="1890683"/>
    <lineage>
        <taxon>Eukaryota</taxon>
        <taxon>Fungi</taxon>
        <taxon>Dikarya</taxon>
        <taxon>Basidiomycota</taxon>
        <taxon>Agaricomycotina</taxon>
        <taxon>Tremellomycetes</taxon>
        <taxon>Tremellales</taxon>
        <taxon>Trimorphomycetaceae</taxon>
        <taxon>Saitozyma</taxon>
    </lineage>
</organism>
<evidence type="ECO:0000256" key="1">
    <source>
        <dbReference type="SAM" id="MobiDB-lite"/>
    </source>
</evidence>
<evidence type="ECO:0000313" key="3">
    <source>
        <dbReference type="Proteomes" id="UP000279259"/>
    </source>
</evidence>
<feature type="region of interest" description="Disordered" evidence="1">
    <location>
        <begin position="1"/>
        <end position="43"/>
    </location>
</feature>
<feature type="compositionally biased region" description="Low complexity" evidence="1">
    <location>
        <begin position="25"/>
        <end position="40"/>
    </location>
</feature>
<proteinExistence type="predicted"/>
<dbReference type="Proteomes" id="UP000279259">
    <property type="component" value="Unassembled WGS sequence"/>
</dbReference>
<reference evidence="2 3" key="1">
    <citation type="submission" date="2018-11" db="EMBL/GenBank/DDBJ databases">
        <title>Genome sequence of Saitozyma podzolica DSM 27192.</title>
        <authorList>
            <person name="Aliyu H."/>
            <person name="Gorte O."/>
            <person name="Ochsenreither K."/>
        </authorList>
    </citation>
    <scope>NUCLEOTIDE SEQUENCE [LARGE SCALE GENOMIC DNA]</scope>
    <source>
        <strain evidence="2 3">DSM 27192</strain>
    </source>
</reference>
<gene>
    <name evidence="2" type="ORF">EHS25_003485</name>
</gene>
<dbReference type="STRING" id="1890683.A0A427Y7D1"/>
<keyword evidence="3" id="KW-1185">Reference proteome</keyword>
<feature type="region of interest" description="Disordered" evidence="1">
    <location>
        <begin position="121"/>
        <end position="169"/>
    </location>
</feature>
<sequence length="447" mass="48129">MPFDDEAGFPAFGTTGNMPWLQRPSSRMGSAAGSDSGSIGKMPRHERVIEIVMPEPLAAKAKDEVEVEMPPQLRRRGSIGSISSMASAATKSFGRKRSNSIAASVISSGKVGLPPVSYPTAKRYGFRNPGESAKPRTSSDSGRPGSVFSMSSSPSLSFQPRMAASSLRSGMPPVPNFPAGLVMPPPIGGYHRSSVASSGTSRKSEIGGSPIPGRWGSPALLDTRIEPAFDQSLPYTPGRAPILRVFVPLSGKVRRWPSAEGALAAVRELDKCGATRRLRLGDIVGTEHVLIFVPFVRHLLVPLEYVHCNAGHLPAYINAFSLPPSYYYPFLPSPHIIHLNLAPYAKQAMESLRLAADRRDVTVASGARISAKRYLHVAGFEVGDGDEAAPEWRGLVSVEADGTAEGRRELERRLGSGDPSRAVMGPWELIREKSMAGTVWLRLVKDR</sequence>
<dbReference type="EMBL" id="RSCD01000018">
    <property type="protein sequence ID" value="RSH86997.1"/>
    <property type="molecule type" value="Genomic_DNA"/>
</dbReference>
<name>A0A427Y7D1_9TREE</name>
<accession>A0A427Y7D1</accession>
<dbReference type="OrthoDB" id="3365519at2759"/>